<sequence length="167" mass="17982">MSQPARPALWSGPIGVPAHQAAPLSPASRPTRHTATLRLPGSNEGCALAREFTDRMLGEWELGECRDDALTVVSELAANAVLHGRKSDTPDDADCDVWLRLTRRTAHLVCAVTDQGDGLPRAAHAPDAFSEHGRGLLIVEALSQHWGWTRHTPSRKTVWAMLATGGA</sequence>
<evidence type="ECO:0000256" key="2">
    <source>
        <dbReference type="SAM" id="MobiDB-lite"/>
    </source>
</evidence>
<dbReference type="InterPro" id="IPR050267">
    <property type="entry name" value="Anti-sigma-factor_SerPK"/>
</dbReference>
<organism evidence="4 5">
    <name type="scientific">Streptomyces justiciae</name>
    <dbReference type="NCBI Taxonomy" id="2780140"/>
    <lineage>
        <taxon>Bacteria</taxon>
        <taxon>Bacillati</taxon>
        <taxon>Actinomycetota</taxon>
        <taxon>Actinomycetes</taxon>
        <taxon>Kitasatosporales</taxon>
        <taxon>Streptomycetaceae</taxon>
        <taxon>Streptomyces</taxon>
    </lineage>
</organism>
<name>A0ABU3LVL3_9ACTN</name>
<reference evidence="5" key="1">
    <citation type="submission" date="2023-07" db="EMBL/GenBank/DDBJ databases">
        <title>Draft genome sequence of the endophytic actinobacterium Streptomyces justiciae WPN32, a potential antibiotic producer.</title>
        <authorList>
            <person name="Yasawong M."/>
            <person name="Pana W."/>
            <person name="Ganta P."/>
            <person name="Santapan N."/>
            <person name="Songngamsuk T."/>
            <person name="Phatcharaharikarn M."/>
            <person name="Kerdtoob S."/>
            <person name="Nantapong N."/>
        </authorList>
    </citation>
    <scope>NUCLEOTIDE SEQUENCE [LARGE SCALE GENOMIC DNA]</scope>
    <source>
        <strain evidence="5">WPN32</strain>
    </source>
</reference>
<dbReference type="RefSeq" id="WP_314202846.1">
    <property type="nucleotide sequence ID" value="NZ_JAVTLL010000014.1"/>
</dbReference>
<feature type="domain" description="Histidine kinase/HSP90-like ATPase" evidence="3">
    <location>
        <begin position="47"/>
        <end position="160"/>
    </location>
</feature>
<evidence type="ECO:0000313" key="5">
    <source>
        <dbReference type="Proteomes" id="UP001257948"/>
    </source>
</evidence>
<evidence type="ECO:0000313" key="4">
    <source>
        <dbReference type="EMBL" id="MDT7843279.1"/>
    </source>
</evidence>
<proteinExistence type="predicted"/>
<keyword evidence="1" id="KW-0723">Serine/threonine-protein kinase</keyword>
<keyword evidence="4" id="KW-0067">ATP-binding</keyword>
<protein>
    <submittedName>
        <fullName evidence="4">ATP-binding protein</fullName>
    </submittedName>
</protein>
<feature type="region of interest" description="Disordered" evidence="2">
    <location>
        <begin position="1"/>
        <end position="32"/>
    </location>
</feature>
<evidence type="ECO:0000259" key="3">
    <source>
        <dbReference type="Pfam" id="PF13581"/>
    </source>
</evidence>
<keyword evidence="1" id="KW-0808">Transferase</keyword>
<dbReference type="PANTHER" id="PTHR35526:SF3">
    <property type="entry name" value="ANTI-SIGMA-F FACTOR RSBW"/>
    <property type="match status" value="1"/>
</dbReference>
<dbReference type="SUPFAM" id="SSF55874">
    <property type="entry name" value="ATPase domain of HSP90 chaperone/DNA topoisomerase II/histidine kinase"/>
    <property type="match status" value="1"/>
</dbReference>
<dbReference type="GO" id="GO:0005524">
    <property type="term" value="F:ATP binding"/>
    <property type="evidence" value="ECO:0007669"/>
    <property type="project" value="UniProtKB-KW"/>
</dbReference>
<dbReference type="PANTHER" id="PTHR35526">
    <property type="entry name" value="ANTI-SIGMA-F FACTOR RSBW-RELATED"/>
    <property type="match status" value="1"/>
</dbReference>
<dbReference type="EMBL" id="JAVTLL010000014">
    <property type="protein sequence ID" value="MDT7843279.1"/>
    <property type="molecule type" value="Genomic_DNA"/>
</dbReference>
<keyword evidence="5" id="KW-1185">Reference proteome</keyword>
<dbReference type="CDD" id="cd16936">
    <property type="entry name" value="HATPase_RsbW-like"/>
    <property type="match status" value="1"/>
</dbReference>
<dbReference type="Pfam" id="PF13581">
    <property type="entry name" value="HATPase_c_2"/>
    <property type="match status" value="1"/>
</dbReference>
<accession>A0ABU3LVL3</accession>
<comment type="caution">
    <text evidence="4">The sequence shown here is derived from an EMBL/GenBank/DDBJ whole genome shotgun (WGS) entry which is preliminary data.</text>
</comment>
<dbReference type="InterPro" id="IPR036890">
    <property type="entry name" value="HATPase_C_sf"/>
</dbReference>
<dbReference type="InterPro" id="IPR003594">
    <property type="entry name" value="HATPase_dom"/>
</dbReference>
<evidence type="ECO:0000256" key="1">
    <source>
        <dbReference type="ARBA" id="ARBA00022527"/>
    </source>
</evidence>
<dbReference type="Gene3D" id="3.30.565.10">
    <property type="entry name" value="Histidine kinase-like ATPase, C-terminal domain"/>
    <property type="match status" value="1"/>
</dbReference>
<dbReference type="Proteomes" id="UP001257948">
    <property type="component" value="Unassembled WGS sequence"/>
</dbReference>
<gene>
    <name evidence="4" type="ORF">RQC66_21370</name>
</gene>
<keyword evidence="1" id="KW-0418">Kinase</keyword>
<keyword evidence="4" id="KW-0547">Nucleotide-binding</keyword>